<evidence type="ECO:0000256" key="1">
    <source>
        <dbReference type="ARBA" id="ARBA00001436"/>
    </source>
</evidence>
<accession>A0A3Q0KNJ8</accession>
<dbReference type="SUPFAM" id="SSF56112">
    <property type="entry name" value="Protein kinase-like (PK-like)"/>
    <property type="match status" value="1"/>
</dbReference>
<evidence type="ECO:0000259" key="20">
    <source>
        <dbReference type="PROSITE" id="PS50011"/>
    </source>
</evidence>
<dbReference type="InterPro" id="IPR001245">
    <property type="entry name" value="Ser-Thr/Tyr_kinase_cat_dom"/>
</dbReference>
<evidence type="ECO:0000256" key="7">
    <source>
        <dbReference type="ARBA" id="ARBA00022741"/>
    </source>
</evidence>
<dbReference type="InterPro" id="IPR029787">
    <property type="entry name" value="Nucleotide_cyclase"/>
</dbReference>
<dbReference type="Gene3D" id="3.30.70.1230">
    <property type="entry name" value="Nucleotide cyclase"/>
    <property type="match status" value="1"/>
</dbReference>
<dbReference type="Pfam" id="PF01094">
    <property type="entry name" value="ANF_receptor"/>
    <property type="match status" value="1"/>
</dbReference>
<dbReference type="PANTHER" id="PTHR11920">
    <property type="entry name" value="GUANYLYL CYCLASE"/>
    <property type="match status" value="1"/>
</dbReference>
<dbReference type="CDD" id="cd06373">
    <property type="entry name" value="PBP1_NPR-like"/>
    <property type="match status" value="1"/>
</dbReference>
<dbReference type="InParanoid" id="A0A3Q0KNJ8"/>
<proteinExistence type="inferred from homology"/>
<keyword evidence="14 16" id="KW-0141">cGMP biosynthesis</keyword>
<dbReference type="FunCoup" id="A0A3Q0KNJ8">
    <property type="interactions" value="95"/>
</dbReference>
<dbReference type="SMART" id="SM00044">
    <property type="entry name" value="CYCc"/>
    <property type="match status" value="1"/>
</dbReference>
<comment type="similarity">
    <text evidence="15">Belongs to the adenylyl cyclase class-4/guanylyl cyclase family.</text>
</comment>
<dbReference type="InterPro" id="IPR000719">
    <property type="entry name" value="Prot_kinase_dom"/>
</dbReference>
<dbReference type="Pfam" id="PF07714">
    <property type="entry name" value="PK_Tyr_Ser-Thr"/>
    <property type="match status" value="1"/>
</dbReference>
<reference evidence="22" key="1">
    <citation type="journal article" date="2012" name="PLoS Negl. Trop. Dis.">
        <title>A systematically improved high quality genome and transcriptome of the human blood fluke Schistosoma mansoni.</title>
        <authorList>
            <person name="Protasio A.V."/>
            <person name="Tsai I.J."/>
            <person name="Babbage A."/>
            <person name="Nichol S."/>
            <person name="Hunt M."/>
            <person name="Aslett M.A."/>
            <person name="De Silva N."/>
            <person name="Velarde G.S."/>
            <person name="Anderson T.J."/>
            <person name="Clark R.C."/>
            <person name="Davidson C."/>
            <person name="Dillon G.P."/>
            <person name="Holroyd N.E."/>
            <person name="LoVerde P.T."/>
            <person name="Lloyd C."/>
            <person name="McQuillan J."/>
            <person name="Oliveira G."/>
            <person name="Otto T.D."/>
            <person name="Parker-Manuel S.J."/>
            <person name="Quail M.A."/>
            <person name="Wilson R.A."/>
            <person name="Zerlotini A."/>
            <person name="Dunne D.W."/>
            <person name="Berriman M."/>
        </authorList>
    </citation>
    <scope>NUCLEOTIDE SEQUENCE [LARGE SCALE GENOMIC DNA]</scope>
    <source>
        <strain evidence="22">Puerto Rican</strain>
    </source>
</reference>
<dbReference type="SUPFAM" id="SSF53822">
    <property type="entry name" value="Periplasmic binding protein-like I"/>
    <property type="match status" value="1"/>
</dbReference>
<dbReference type="PROSITE" id="PS00452">
    <property type="entry name" value="GUANYLATE_CYCLASE_1"/>
    <property type="match status" value="1"/>
</dbReference>
<evidence type="ECO:0000256" key="5">
    <source>
        <dbReference type="ARBA" id="ARBA00022692"/>
    </source>
</evidence>
<evidence type="ECO:0000256" key="10">
    <source>
        <dbReference type="ARBA" id="ARBA00023136"/>
    </source>
</evidence>
<feature type="compositionally biased region" description="Low complexity" evidence="18">
    <location>
        <begin position="674"/>
        <end position="687"/>
    </location>
</feature>
<dbReference type="GO" id="GO:0004383">
    <property type="term" value="F:guanylate cyclase activity"/>
    <property type="evidence" value="ECO:0007669"/>
    <property type="project" value="UniProtKB-EC"/>
</dbReference>
<evidence type="ECO:0000256" key="12">
    <source>
        <dbReference type="ARBA" id="ARBA00023180"/>
    </source>
</evidence>
<dbReference type="Gene3D" id="1.10.510.10">
    <property type="entry name" value="Transferase(Phosphotransferase) domain 1"/>
    <property type="match status" value="1"/>
</dbReference>
<keyword evidence="4" id="KW-1003">Cell membrane</keyword>
<dbReference type="InterPro" id="IPR001054">
    <property type="entry name" value="A/G_cyclase"/>
</dbReference>
<protein>
    <recommendedName>
        <fullName evidence="3 16">Guanylate cyclase</fullName>
        <ecNumber evidence="3 16">4.6.1.2</ecNumber>
    </recommendedName>
</protein>
<dbReference type="Gene3D" id="6.10.250.780">
    <property type="match status" value="1"/>
</dbReference>
<evidence type="ECO:0000256" key="16">
    <source>
        <dbReference type="RuleBase" id="RU003431"/>
    </source>
</evidence>
<organism evidence="22 23">
    <name type="scientific">Schistosoma mansoni</name>
    <name type="common">Blood fluke</name>
    <dbReference type="NCBI Taxonomy" id="6183"/>
    <lineage>
        <taxon>Eukaryota</taxon>
        <taxon>Metazoa</taxon>
        <taxon>Spiralia</taxon>
        <taxon>Lophotrochozoa</taxon>
        <taxon>Platyhelminthes</taxon>
        <taxon>Trematoda</taxon>
        <taxon>Digenea</taxon>
        <taxon>Strigeidida</taxon>
        <taxon>Schistosomatoidea</taxon>
        <taxon>Schistosomatidae</taxon>
        <taxon>Schistosoma</taxon>
    </lineage>
</organism>
<dbReference type="FunFam" id="3.30.70.1230:FF:000004">
    <property type="entry name" value="Guanylate cyclase"/>
    <property type="match status" value="1"/>
</dbReference>
<keyword evidence="5 19" id="KW-0812">Transmembrane</keyword>
<dbReference type="GO" id="GO:0001653">
    <property type="term" value="F:peptide receptor activity"/>
    <property type="evidence" value="ECO:0007669"/>
    <property type="project" value="TreeGrafter"/>
</dbReference>
<dbReference type="STRING" id="6183.A0A3Q0KNJ8"/>
<keyword evidence="10 19" id="KW-0472">Membrane</keyword>
<evidence type="ECO:0000256" key="11">
    <source>
        <dbReference type="ARBA" id="ARBA00023170"/>
    </source>
</evidence>
<dbReference type="GO" id="GO:0007168">
    <property type="term" value="P:receptor guanylyl cyclase signaling pathway"/>
    <property type="evidence" value="ECO:0007669"/>
    <property type="project" value="TreeGrafter"/>
</dbReference>
<feature type="transmembrane region" description="Helical" evidence="19">
    <location>
        <begin position="21"/>
        <end position="40"/>
    </location>
</feature>
<evidence type="ECO:0000313" key="23">
    <source>
        <dbReference type="WBParaSite" id="Smp_142620.1"/>
    </source>
</evidence>
<evidence type="ECO:0000256" key="14">
    <source>
        <dbReference type="ARBA" id="ARBA00023293"/>
    </source>
</evidence>
<feature type="transmembrane region" description="Helical" evidence="19">
    <location>
        <begin position="536"/>
        <end position="562"/>
    </location>
</feature>
<dbReference type="InterPro" id="IPR050401">
    <property type="entry name" value="Cyclic_nucleotide_synthase"/>
</dbReference>
<dbReference type="Pfam" id="PF00211">
    <property type="entry name" value="Guanylate_cyc"/>
    <property type="match status" value="1"/>
</dbReference>
<dbReference type="SUPFAM" id="SSF55073">
    <property type="entry name" value="Nucleotide cyclase"/>
    <property type="match status" value="1"/>
</dbReference>
<dbReference type="GO" id="GO:0005525">
    <property type="term" value="F:GTP binding"/>
    <property type="evidence" value="ECO:0007669"/>
    <property type="project" value="UniProtKB-KW"/>
</dbReference>
<dbReference type="Pfam" id="PF07701">
    <property type="entry name" value="HNOBA"/>
    <property type="match status" value="1"/>
</dbReference>
<evidence type="ECO:0000256" key="8">
    <source>
        <dbReference type="ARBA" id="ARBA00022989"/>
    </source>
</evidence>
<keyword evidence="12" id="KW-0325">Glycoprotein</keyword>
<evidence type="ECO:0000313" key="22">
    <source>
        <dbReference type="Proteomes" id="UP000008854"/>
    </source>
</evidence>
<feature type="coiled-coil region" evidence="17">
    <location>
        <begin position="1121"/>
        <end position="1152"/>
    </location>
</feature>
<keyword evidence="6" id="KW-0732">Signal</keyword>
<feature type="region of interest" description="Disordered" evidence="18">
    <location>
        <begin position="1505"/>
        <end position="1524"/>
    </location>
</feature>
<dbReference type="WBParaSite" id="Smp_142620.1">
    <property type="protein sequence ID" value="Smp_142620.1"/>
    <property type="gene ID" value="Smp_142620"/>
</dbReference>
<dbReference type="InterPro" id="IPR001828">
    <property type="entry name" value="ANF_lig-bd_rcpt"/>
</dbReference>
<evidence type="ECO:0000256" key="17">
    <source>
        <dbReference type="SAM" id="Coils"/>
    </source>
</evidence>
<sequence>MWLFSQIPSSSSILTFKTWNFLFPHVITTLILILLIQISGSAHDGQICKPPDSPNLPERKYKLQELHSAFKHVSAKSNLINEKRLKQARLQPKGPNARYITNVHLGVQLGPLGPDNFAQVLPAIDLALEDIQSFPAFGGVSFTTVLILYIDALACDALALLTQLNSNGVNVIFGPLNDFTLANAARFSTAMYNVPIVAPAGFAHQLSDKLEYGMLTRVLFTYSDLEWVFGNTLKHYGWLPDQQTPIAIVTTRNVRRREGVVGHTGMAGVFQHLILQKFLVKAAYKLLSVTLDDEFDVTDRFLKRLPDSARIIILCTDPEVVRDIMLEAHKLNMVNGDYAFFNMDLLSSQTKLKRPWYRETSSPEENERARQAYRALMTVTLLKPDSPEYRTFTEEVRARALRDYDFSYRDSEVTPFIGTFHDAVKLYALALNDALAKGGTITNGTLITQEMWNRTFKGVTGVVRIDANGDRNADYSLLDMNPVTGDFEVVVNYFGNDKSLSTVLGRTIDWINTDNQPPLHTPPCGFDGSECHNSHFIHIGIVGAVVFILLMTMSLVLGIIFYRRAKFQAELRAMNWIIPWDALQVTEKHLRRYRRESDIRSPNQSSDPLRKISSETCTAAAGKSLLVGNDPGNNGNPTQYSNTVEFCTTVDEVFPEKPNRKISFSNLILSAINSSGSNSSGTGTNLPTDKKRRKTSTSGRFLARFAGDPITLPPTVFEESCSQTTSPSNYVGYTQSQGVNANKRQHRLSRRSKTNDENQVIDINSSTNGQNSKGMPEWTYFKHPSFDYTFTNKQNKYRKKHDSVGMDSDYNPLMEFDFFKKKKHSQDSQSSLGSLDTISGIQLDKLANSQMFARTAFYMKSIVALKPLRRQTRMEPSKALSIEVKKVKDLNCDHICRLIGVCLEVPHQCIVYEYCPKGSLQDVLENEQIKLDWMFKFSLMQDICRGVMYLHQIFGPHGNLKSSNCLVDSRFVLKITDFGLPHIRGPPPLESEVGSFIFHRNLLWTAPELLPDGDTTIYPRESIKGDVYSFAIVCQEIVYRKGVFYIQNFKNCEPDFIVKEVKAHRKPPFRPTLDSLEGCSEDLVQLICQAWDDDPSVRPDFQSIKLSMRKLNKAGDSNNVLDNLLSRMEQYANNLEELVEQRTAQYLEEKKKTEDLLYSMLPRSVAKQLFRNQPVTAESFEMVTIYFSDIVGFTSLSAESTPMQVVELLNRLYTLFDGIIENFDAYKVETIGDAYMVASGLPQRNGNKHAREVARMSIAFLKAIFEFQIPHRPEKRLELRIGIHSGPVCAGVVGQKMPRYCLFGDTVNTSSRMESNGLPLKIHISQQTFDVLKTFKSFIMTERGLVEMKGKGRQKTYWLHGEDCYIVDPIPPGAQIVGGTYEGVTGPIPAGALTHKGNSDFTQSPDYVCNPQSTSPSNHLVVINNKETVVDNSIKRKSYSSPASPAFNSQSIVDCSNITNDNNNNNSNNNTNVVGTDHHHYPTQQHLQQSKSAVGSNESVSTKITNPYHPINNNNNNNNNFELTNPNQRRVGVCHLNENQVIYNVSGSSNCVDNNSQPIDEKV</sequence>
<comment type="catalytic activity">
    <reaction evidence="1 16">
        <text>GTP = 3',5'-cyclic GMP + diphosphate</text>
        <dbReference type="Rhea" id="RHEA:13665"/>
        <dbReference type="ChEBI" id="CHEBI:33019"/>
        <dbReference type="ChEBI" id="CHEBI:37565"/>
        <dbReference type="ChEBI" id="CHEBI:57746"/>
        <dbReference type="EC" id="4.6.1.2"/>
    </reaction>
</comment>
<evidence type="ECO:0000256" key="18">
    <source>
        <dbReference type="SAM" id="MobiDB-lite"/>
    </source>
</evidence>
<dbReference type="InterPro" id="IPR028082">
    <property type="entry name" value="Peripla_BP_I"/>
</dbReference>
<dbReference type="GO" id="GO:0035556">
    <property type="term" value="P:intracellular signal transduction"/>
    <property type="evidence" value="ECO:0007669"/>
    <property type="project" value="InterPro"/>
</dbReference>
<evidence type="ECO:0000256" key="9">
    <source>
        <dbReference type="ARBA" id="ARBA00023134"/>
    </source>
</evidence>
<dbReference type="CDD" id="cd07302">
    <property type="entry name" value="CHD"/>
    <property type="match status" value="1"/>
</dbReference>
<dbReference type="GO" id="GO:0005886">
    <property type="term" value="C:plasma membrane"/>
    <property type="evidence" value="ECO:0007669"/>
    <property type="project" value="UniProtKB-SubCell"/>
</dbReference>
<dbReference type="Proteomes" id="UP000008854">
    <property type="component" value="Unassembled WGS sequence"/>
</dbReference>
<dbReference type="AlphaFoldDB" id="A0A3Q0KNJ8"/>
<evidence type="ECO:0000256" key="3">
    <source>
        <dbReference type="ARBA" id="ARBA00012202"/>
    </source>
</evidence>
<keyword evidence="22" id="KW-1185">Reference proteome</keyword>
<dbReference type="EC" id="4.6.1.2" evidence="3 16"/>
<keyword evidence="17" id="KW-0175">Coiled coil</keyword>
<evidence type="ECO:0000256" key="2">
    <source>
        <dbReference type="ARBA" id="ARBA00004251"/>
    </source>
</evidence>
<dbReference type="PROSITE" id="PS50011">
    <property type="entry name" value="PROTEIN_KINASE_DOM"/>
    <property type="match status" value="1"/>
</dbReference>
<evidence type="ECO:0000256" key="19">
    <source>
        <dbReference type="SAM" id="Phobius"/>
    </source>
</evidence>
<evidence type="ECO:0000256" key="13">
    <source>
        <dbReference type="ARBA" id="ARBA00023239"/>
    </source>
</evidence>
<dbReference type="InterPro" id="IPR001170">
    <property type="entry name" value="ANPR/GUC"/>
</dbReference>
<evidence type="ECO:0000256" key="6">
    <source>
        <dbReference type="ARBA" id="ARBA00022729"/>
    </source>
</evidence>
<dbReference type="PROSITE" id="PS50125">
    <property type="entry name" value="GUANYLATE_CYCLASE_2"/>
    <property type="match status" value="1"/>
</dbReference>
<reference evidence="23" key="2">
    <citation type="submission" date="2018-12" db="UniProtKB">
        <authorList>
            <consortium name="WormBaseParasite"/>
        </authorList>
    </citation>
    <scope>IDENTIFICATION</scope>
    <source>
        <strain evidence="23">Puerto Rican</strain>
    </source>
</reference>
<keyword evidence="11" id="KW-0675">Receptor</keyword>
<dbReference type="InterPro" id="IPR011645">
    <property type="entry name" value="HNOB_dom_associated"/>
</dbReference>
<keyword evidence="8 19" id="KW-1133">Transmembrane helix</keyword>
<name>A0A3Q0KNJ8_SCHMA</name>
<feature type="domain" description="Protein kinase" evidence="20">
    <location>
        <begin position="841"/>
        <end position="1111"/>
    </location>
</feature>
<dbReference type="GO" id="GO:0004016">
    <property type="term" value="F:adenylate cyclase activity"/>
    <property type="evidence" value="ECO:0007669"/>
    <property type="project" value="TreeGrafter"/>
</dbReference>
<evidence type="ECO:0000259" key="21">
    <source>
        <dbReference type="PROSITE" id="PS50125"/>
    </source>
</evidence>
<keyword evidence="13 15" id="KW-0456">Lyase</keyword>
<dbReference type="Gene3D" id="3.40.50.2300">
    <property type="match status" value="2"/>
</dbReference>
<dbReference type="GO" id="GO:0005524">
    <property type="term" value="F:ATP binding"/>
    <property type="evidence" value="ECO:0007669"/>
    <property type="project" value="InterPro"/>
</dbReference>
<dbReference type="InterPro" id="IPR018297">
    <property type="entry name" value="A/G_cyclase_CS"/>
</dbReference>
<feature type="domain" description="Guanylate cyclase" evidence="21">
    <location>
        <begin position="1184"/>
        <end position="1314"/>
    </location>
</feature>
<evidence type="ECO:0000256" key="4">
    <source>
        <dbReference type="ARBA" id="ARBA00022475"/>
    </source>
</evidence>
<keyword evidence="7" id="KW-0547">Nucleotide-binding</keyword>
<dbReference type="PANTHER" id="PTHR11920:SF494">
    <property type="entry name" value="ATRIAL NATRIURETIC PEPTIDE RECEPTOR 2"/>
    <property type="match status" value="1"/>
</dbReference>
<feature type="region of interest" description="Disordered" evidence="18">
    <location>
        <begin position="674"/>
        <end position="696"/>
    </location>
</feature>
<dbReference type="PRINTS" id="PR00255">
    <property type="entry name" value="NATPEPTIDER"/>
</dbReference>
<keyword evidence="9" id="KW-0342">GTP-binding</keyword>
<comment type="subcellular location">
    <subcellularLocation>
        <location evidence="2">Cell membrane</location>
        <topology evidence="2">Single-pass type I membrane protein</topology>
    </subcellularLocation>
</comment>
<evidence type="ECO:0000256" key="15">
    <source>
        <dbReference type="RuleBase" id="RU000405"/>
    </source>
</evidence>
<dbReference type="InterPro" id="IPR011009">
    <property type="entry name" value="Kinase-like_dom_sf"/>
</dbReference>
<dbReference type="GO" id="GO:0004672">
    <property type="term" value="F:protein kinase activity"/>
    <property type="evidence" value="ECO:0007669"/>
    <property type="project" value="InterPro"/>
</dbReference>